<dbReference type="RefSeq" id="XP_014544041.1">
    <property type="nucleotide sequence ID" value="XM_014688555.1"/>
</dbReference>
<keyword evidence="2" id="KW-0732">Signal</keyword>
<feature type="signal peptide" evidence="2">
    <location>
        <begin position="1"/>
        <end position="17"/>
    </location>
</feature>
<dbReference type="Proteomes" id="UP000510686">
    <property type="component" value="Chromosome 7"/>
</dbReference>
<accession>A0A7D5V4J3</accession>
<evidence type="ECO:0000313" key="3">
    <source>
        <dbReference type="EMBL" id="QLI74394.1"/>
    </source>
</evidence>
<feature type="region of interest" description="Disordered" evidence="1">
    <location>
        <begin position="55"/>
        <end position="85"/>
    </location>
</feature>
<evidence type="ECO:0000256" key="1">
    <source>
        <dbReference type="SAM" id="MobiDB-lite"/>
    </source>
</evidence>
<gene>
    <name evidence="3" type="ORF">G6M90_00g108030</name>
</gene>
<evidence type="ECO:0000313" key="4">
    <source>
        <dbReference type="Proteomes" id="UP000510686"/>
    </source>
</evidence>
<dbReference type="OrthoDB" id="4941484at2759"/>
<dbReference type="AlphaFoldDB" id="A0A7D5V4J3"/>
<sequence length="126" mass="12898">MKQHILLLASLAALAVAAPAPTLEKENLAACGKGMTLVEGLGVCRPVEEQAAQKPDTCFDDKTPTKTILPEDIPTGIVPPSGNLAAPQPRCDGGIELNGSCVCPAGTTRIEGGCTKNANAEADDEC</sequence>
<dbReference type="GeneID" id="26243428"/>
<protein>
    <submittedName>
        <fullName evidence="3">Uncharacterized protein</fullName>
    </submittedName>
</protein>
<proteinExistence type="predicted"/>
<dbReference type="EMBL" id="CP058938">
    <property type="protein sequence ID" value="QLI74394.1"/>
    <property type="molecule type" value="Genomic_DNA"/>
</dbReference>
<reference evidence="3 4" key="1">
    <citation type="submission" date="2020-07" db="EMBL/GenBank/DDBJ databases">
        <title>Telomere length de novo assembly of all 7 chromosomes of the fungus, Metarhizium brunneum, using a novel assembly pipeline.</title>
        <authorList>
            <person name="Saud z."/>
            <person name="Kortsinoglou A."/>
            <person name="Kouvelis V.N."/>
            <person name="Butt T.M."/>
        </authorList>
    </citation>
    <scope>NUCLEOTIDE SEQUENCE [LARGE SCALE GENOMIC DNA]</scope>
    <source>
        <strain evidence="3 4">4556</strain>
    </source>
</reference>
<evidence type="ECO:0000256" key="2">
    <source>
        <dbReference type="SAM" id="SignalP"/>
    </source>
</evidence>
<keyword evidence="4" id="KW-1185">Reference proteome</keyword>
<name>A0A7D5V4J3_9HYPO</name>
<organism evidence="3 4">
    <name type="scientific">Metarhizium brunneum</name>
    <dbReference type="NCBI Taxonomy" id="500148"/>
    <lineage>
        <taxon>Eukaryota</taxon>
        <taxon>Fungi</taxon>
        <taxon>Dikarya</taxon>
        <taxon>Ascomycota</taxon>
        <taxon>Pezizomycotina</taxon>
        <taxon>Sordariomycetes</taxon>
        <taxon>Hypocreomycetidae</taxon>
        <taxon>Hypocreales</taxon>
        <taxon>Clavicipitaceae</taxon>
        <taxon>Metarhizium</taxon>
    </lineage>
</organism>
<feature type="chain" id="PRO_5028850120" evidence="2">
    <location>
        <begin position="18"/>
        <end position="126"/>
    </location>
</feature>
<dbReference type="KEGG" id="mbrn:26243428"/>